<keyword evidence="8 11" id="KW-0342">GTP-binding</keyword>
<evidence type="ECO:0000256" key="11">
    <source>
        <dbReference type="HAMAP-Rule" id="MF_00179"/>
    </source>
</evidence>
<organism evidence="13 15">
    <name type="scientific">Formosa algae</name>
    <dbReference type="NCBI Taxonomy" id="225843"/>
    <lineage>
        <taxon>Bacteria</taxon>
        <taxon>Pseudomonadati</taxon>
        <taxon>Bacteroidota</taxon>
        <taxon>Flavobacteriia</taxon>
        <taxon>Flavobacteriales</taxon>
        <taxon>Flavobacteriaceae</taxon>
        <taxon>Formosa</taxon>
    </lineage>
</organism>
<dbReference type="NCBIfam" id="NF001591">
    <property type="entry name" value="PRK00393.1"/>
    <property type="match status" value="1"/>
</dbReference>
<feature type="binding site" evidence="11">
    <location>
        <position position="119"/>
    </location>
    <ligand>
        <name>GTP</name>
        <dbReference type="ChEBI" id="CHEBI:37565"/>
    </ligand>
</feature>
<dbReference type="GO" id="GO:0005525">
    <property type="term" value="F:GTP binding"/>
    <property type="evidence" value="ECO:0007669"/>
    <property type="project" value="UniProtKB-KW"/>
</dbReference>
<reference evidence="13" key="1">
    <citation type="submission" date="2021-03" db="EMBL/GenBank/DDBJ databases">
        <title>Genomic Encyclopedia of Type Strains, Phase IV (KMG-IV): sequencing the most valuable type-strain genomes for metagenomic binning, comparative biology and taxonomic classification.</title>
        <authorList>
            <person name="Goeker M."/>
        </authorList>
    </citation>
    <scope>NUCLEOTIDE SEQUENCE</scope>
    <source>
        <strain evidence="13">DSM 15523</strain>
        <strain evidence="14 16">DSM 16476</strain>
    </source>
</reference>
<dbReference type="Gene3D" id="3.40.50.10990">
    <property type="entry name" value="GTP cyclohydrolase II"/>
    <property type="match status" value="1"/>
</dbReference>
<feature type="binding site" evidence="11">
    <location>
        <position position="75"/>
    </location>
    <ligand>
        <name>GTP</name>
        <dbReference type="ChEBI" id="CHEBI:37565"/>
    </ligand>
</feature>
<dbReference type="EC" id="3.5.4.25" evidence="11"/>
<feature type="binding site" evidence="11">
    <location>
        <position position="59"/>
    </location>
    <ligand>
        <name>Zn(2+)</name>
        <dbReference type="ChEBI" id="CHEBI:29105"/>
        <note>catalytic</note>
    </ligand>
</feature>
<dbReference type="OrthoDB" id="9793111at2"/>
<gene>
    <name evidence="11" type="primary">ribA</name>
    <name evidence="13" type="ORF">J2Z56_001824</name>
    <name evidence="14" type="ORF">J2Z57_001947</name>
</gene>
<evidence type="ECO:0000313" key="14">
    <source>
        <dbReference type="EMBL" id="MDQ0335499.1"/>
    </source>
</evidence>
<dbReference type="PANTHER" id="PTHR21327:SF18">
    <property type="entry name" value="3,4-DIHYDROXY-2-BUTANONE 4-PHOSPHATE SYNTHASE"/>
    <property type="match status" value="1"/>
</dbReference>
<comment type="function">
    <text evidence="9 11">Catalyzes the conversion of GTP to 2,5-diamino-6-ribosylamino-4(3H)-pyrimidinone 5'-phosphate (DARP), formate and pyrophosphate.</text>
</comment>
<comment type="catalytic activity">
    <reaction evidence="10 11">
        <text>GTP + 4 H2O = 2,5-diamino-6-hydroxy-4-(5-phosphoribosylamino)-pyrimidine + formate + 2 phosphate + 3 H(+)</text>
        <dbReference type="Rhea" id="RHEA:23704"/>
        <dbReference type="ChEBI" id="CHEBI:15377"/>
        <dbReference type="ChEBI" id="CHEBI:15378"/>
        <dbReference type="ChEBI" id="CHEBI:15740"/>
        <dbReference type="ChEBI" id="CHEBI:37565"/>
        <dbReference type="ChEBI" id="CHEBI:43474"/>
        <dbReference type="ChEBI" id="CHEBI:58614"/>
        <dbReference type="EC" id="3.5.4.25"/>
    </reaction>
</comment>
<comment type="caution">
    <text evidence="13">The sequence shown here is derived from an EMBL/GenBank/DDBJ whole genome shotgun (WGS) entry which is preliminary data.</text>
</comment>
<evidence type="ECO:0000256" key="1">
    <source>
        <dbReference type="ARBA" id="ARBA00004853"/>
    </source>
</evidence>
<keyword evidence="3 11" id="KW-0686">Riboflavin biosynthesis</keyword>
<keyword evidence="6 11" id="KW-0378">Hydrolase</keyword>
<dbReference type="CDD" id="cd00641">
    <property type="entry name" value="GTP_cyclohydro2"/>
    <property type="match status" value="1"/>
</dbReference>
<dbReference type="Proteomes" id="UP001231587">
    <property type="component" value="Unassembled WGS sequence"/>
</dbReference>
<dbReference type="GO" id="GO:0009231">
    <property type="term" value="P:riboflavin biosynthetic process"/>
    <property type="evidence" value="ECO:0007669"/>
    <property type="project" value="UniProtKB-UniRule"/>
</dbReference>
<dbReference type="GO" id="GO:0005829">
    <property type="term" value="C:cytosol"/>
    <property type="evidence" value="ECO:0007669"/>
    <property type="project" value="TreeGrafter"/>
</dbReference>
<feature type="binding site" evidence="11">
    <location>
        <position position="154"/>
    </location>
    <ligand>
        <name>GTP</name>
        <dbReference type="ChEBI" id="CHEBI:37565"/>
    </ligand>
</feature>
<sequence length="212" mass="23547">MSITHTKMIQGERVKLPTKYGHFELIPFQEKINGVEHIVLIKGDLTSVSAPLVRIHSSCATGDIFGSLRCDCGAQLAQAMKTIEAEGCGVIVYLQQEGRGIGLMNKMEAYKLQEEGLDTIEANIKLGFAADERDYGIAVEILKALGVNSLKLMTNNPDKILGLEHYGIQVEDRVPVIIPSNIFNKQYLETKEHDMGHLLREDQSVNMCSHDH</sequence>
<dbReference type="InterPro" id="IPR032677">
    <property type="entry name" value="GTP_cyclohydro_II"/>
</dbReference>
<evidence type="ECO:0000256" key="2">
    <source>
        <dbReference type="ARBA" id="ARBA00005520"/>
    </source>
</evidence>
<dbReference type="GO" id="GO:0003935">
    <property type="term" value="F:GTP cyclohydrolase II activity"/>
    <property type="evidence" value="ECO:0007669"/>
    <property type="project" value="UniProtKB-UniRule"/>
</dbReference>
<comment type="similarity">
    <text evidence="2">In the N-terminal section; belongs to the DHBP synthase family.</text>
</comment>
<dbReference type="FunFam" id="3.40.50.10990:FF:000001">
    <property type="entry name" value="Riboflavin biosynthesis protein RibBA"/>
    <property type="match status" value="1"/>
</dbReference>
<feature type="active site" description="Nucleophile" evidence="11">
    <location>
        <position position="133"/>
    </location>
</feature>
<accession>A0A9X1CC54</accession>
<keyword evidence="4 11" id="KW-0479">Metal-binding</keyword>
<dbReference type="Proteomes" id="UP001138672">
    <property type="component" value="Unassembled WGS sequence"/>
</dbReference>
<evidence type="ECO:0000256" key="5">
    <source>
        <dbReference type="ARBA" id="ARBA00022741"/>
    </source>
</evidence>
<evidence type="ECO:0000256" key="9">
    <source>
        <dbReference type="ARBA" id="ARBA00043932"/>
    </source>
</evidence>
<feature type="active site" description="Proton acceptor" evidence="11">
    <location>
        <position position="131"/>
    </location>
</feature>
<evidence type="ECO:0000256" key="7">
    <source>
        <dbReference type="ARBA" id="ARBA00022833"/>
    </source>
</evidence>
<comment type="pathway">
    <text evidence="1 11">Cofactor biosynthesis; riboflavin biosynthesis; 5-amino-6-(D-ribitylamino)uracil from GTP: step 1/4.</text>
</comment>
<dbReference type="GO" id="GO:0008686">
    <property type="term" value="F:3,4-dihydroxy-2-butanone-4-phosphate synthase activity"/>
    <property type="evidence" value="ECO:0007669"/>
    <property type="project" value="TreeGrafter"/>
</dbReference>
<proteinExistence type="inferred from homology"/>
<feature type="binding site" evidence="11">
    <location>
        <position position="159"/>
    </location>
    <ligand>
        <name>GTP</name>
        <dbReference type="ChEBI" id="CHEBI:37565"/>
    </ligand>
</feature>
<keyword evidence="7 11" id="KW-0862">Zinc</keyword>
<evidence type="ECO:0000259" key="12">
    <source>
        <dbReference type="Pfam" id="PF00925"/>
    </source>
</evidence>
<dbReference type="SUPFAM" id="SSF142695">
    <property type="entry name" value="RibA-like"/>
    <property type="match status" value="1"/>
</dbReference>
<evidence type="ECO:0000313" key="13">
    <source>
        <dbReference type="EMBL" id="MBP1839900.1"/>
    </source>
</evidence>
<evidence type="ECO:0000256" key="6">
    <source>
        <dbReference type="ARBA" id="ARBA00022801"/>
    </source>
</evidence>
<dbReference type="RefSeq" id="WP_057778827.1">
    <property type="nucleotide sequence ID" value="NZ_JAGGJQ010000004.1"/>
</dbReference>
<comment type="similarity">
    <text evidence="11">Belongs to the GTP cyclohydrolase II family.</text>
</comment>
<dbReference type="EMBL" id="JAUSUU010000005">
    <property type="protein sequence ID" value="MDQ0335499.1"/>
    <property type="molecule type" value="Genomic_DNA"/>
</dbReference>
<protein>
    <recommendedName>
        <fullName evidence="11">GTP cyclohydrolase-2</fullName>
        <ecNumber evidence="11">3.5.4.25</ecNumber>
    </recommendedName>
    <alternativeName>
        <fullName evidence="11">GTP cyclohydrolase II</fullName>
    </alternativeName>
</protein>
<evidence type="ECO:0000256" key="8">
    <source>
        <dbReference type="ARBA" id="ARBA00023134"/>
    </source>
</evidence>
<evidence type="ECO:0000313" key="16">
    <source>
        <dbReference type="Proteomes" id="UP001231587"/>
    </source>
</evidence>
<evidence type="ECO:0000313" key="15">
    <source>
        <dbReference type="Proteomes" id="UP001138672"/>
    </source>
</evidence>
<name>A0A9X1CC54_9FLAO</name>
<feature type="binding site" evidence="11">
    <location>
        <position position="72"/>
    </location>
    <ligand>
        <name>Zn(2+)</name>
        <dbReference type="ChEBI" id="CHEBI:29105"/>
        <note>catalytic</note>
    </ligand>
</feature>
<dbReference type="Pfam" id="PF00925">
    <property type="entry name" value="GTP_cyclohydro2"/>
    <property type="match status" value="1"/>
</dbReference>
<feature type="domain" description="GTP cyclohydrolase II" evidence="12">
    <location>
        <begin position="13"/>
        <end position="175"/>
    </location>
</feature>
<evidence type="ECO:0000256" key="10">
    <source>
        <dbReference type="ARBA" id="ARBA00049295"/>
    </source>
</evidence>
<feature type="binding site" evidence="11">
    <location>
        <begin position="54"/>
        <end position="58"/>
    </location>
    <ligand>
        <name>GTP</name>
        <dbReference type="ChEBI" id="CHEBI:37565"/>
    </ligand>
</feature>
<keyword evidence="16" id="KW-1185">Reference proteome</keyword>
<evidence type="ECO:0000256" key="3">
    <source>
        <dbReference type="ARBA" id="ARBA00022619"/>
    </source>
</evidence>
<dbReference type="GO" id="GO:0008270">
    <property type="term" value="F:zinc ion binding"/>
    <property type="evidence" value="ECO:0007669"/>
    <property type="project" value="UniProtKB-UniRule"/>
</dbReference>
<dbReference type="InterPro" id="IPR000926">
    <property type="entry name" value="RibA"/>
</dbReference>
<dbReference type="NCBIfam" id="TIGR00505">
    <property type="entry name" value="ribA"/>
    <property type="match status" value="1"/>
</dbReference>
<dbReference type="PANTHER" id="PTHR21327">
    <property type="entry name" value="GTP CYCLOHYDROLASE II-RELATED"/>
    <property type="match status" value="1"/>
</dbReference>
<comment type="cofactor">
    <cofactor evidence="11">
        <name>Zn(2+)</name>
        <dbReference type="ChEBI" id="CHEBI:29105"/>
    </cofactor>
    <text evidence="11">Binds 1 zinc ion per subunit.</text>
</comment>
<feature type="binding site" evidence="11">
    <location>
        <position position="70"/>
    </location>
    <ligand>
        <name>Zn(2+)</name>
        <dbReference type="ChEBI" id="CHEBI:29105"/>
        <note>catalytic</note>
    </ligand>
</feature>
<feature type="binding site" evidence="11">
    <location>
        <begin position="97"/>
        <end position="99"/>
    </location>
    <ligand>
        <name>GTP</name>
        <dbReference type="ChEBI" id="CHEBI:37565"/>
    </ligand>
</feature>
<dbReference type="InterPro" id="IPR036144">
    <property type="entry name" value="RibA-like_sf"/>
</dbReference>
<dbReference type="EMBL" id="JAGGJQ010000004">
    <property type="protein sequence ID" value="MBP1839900.1"/>
    <property type="molecule type" value="Genomic_DNA"/>
</dbReference>
<keyword evidence="13" id="KW-0456">Lyase</keyword>
<dbReference type="HAMAP" id="MF_00179">
    <property type="entry name" value="RibA"/>
    <property type="match status" value="1"/>
</dbReference>
<keyword evidence="5 11" id="KW-0547">Nucleotide-binding</keyword>
<dbReference type="AlphaFoldDB" id="A0A9X1CC54"/>
<evidence type="ECO:0000256" key="4">
    <source>
        <dbReference type="ARBA" id="ARBA00022723"/>
    </source>
</evidence>